<dbReference type="EMBL" id="CADCUG010000050">
    <property type="protein sequence ID" value="CAA9329198.1"/>
    <property type="molecule type" value="Genomic_DNA"/>
</dbReference>
<feature type="transmembrane region" description="Helical" evidence="1">
    <location>
        <begin position="100"/>
        <end position="122"/>
    </location>
</feature>
<dbReference type="GO" id="GO:0005886">
    <property type="term" value="C:plasma membrane"/>
    <property type="evidence" value="ECO:0007669"/>
    <property type="project" value="UniProtKB-SubCell"/>
</dbReference>
<sequence length="307" mass="32938">MSLLRAELRRLLARRAVVVLLVAGCLLATLVTCGVMWEGRPIGSGDLAYAQEQADRDLAACEKHPRRYGGGQGFDCAEVIQLENYVYRQVLTPNGVLEGLLPTLTSLLALVALLIGTTFVGAEWTSGSMSNLMLFEPRRGRVWLAKVLAVAVVVTAFVALVLGTAVGGSLAAAVSWSDAAWDGARTWSAAYSTLRGITVVVAVALVGVTLTLALRSTIATVGLAFGYALVGEAVLRAVAPATVEPWLLSSHLAAFLLGKLRIYDYSSYSRRPDFTLLHLETSALYLGVLLLVLMVASWLTFRRRDIT</sequence>
<keyword evidence="1" id="KW-0812">Transmembrane</keyword>
<dbReference type="PANTHER" id="PTHR37305:SF1">
    <property type="entry name" value="MEMBRANE PROTEIN"/>
    <property type="match status" value="1"/>
</dbReference>
<feature type="transmembrane region" description="Helical" evidence="1">
    <location>
        <begin position="12"/>
        <end position="37"/>
    </location>
</feature>
<evidence type="ECO:0000256" key="1">
    <source>
        <dbReference type="SAM" id="Phobius"/>
    </source>
</evidence>
<feature type="transmembrane region" description="Helical" evidence="1">
    <location>
        <begin position="221"/>
        <end position="239"/>
    </location>
</feature>
<keyword evidence="1" id="KW-0472">Membrane</keyword>
<feature type="transmembrane region" description="Helical" evidence="1">
    <location>
        <begin position="143"/>
        <end position="176"/>
    </location>
</feature>
<dbReference type="PANTHER" id="PTHR37305">
    <property type="entry name" value="INTEGRAL MEMBRANE PROTEIN-RELATED"/>
    <property type="match status" value="1"/>
</dbReference>
<gene>
    <name evidence="2" type="ORF">AVDCRST_MAG29-939</name>
</gene>
<feature type="transmembrane region" description="Helical" evidence="1">
    <location>
        <begin position="196"/>
        <end position="214"/>
    </location>
</feature>
<organism evidence="2">
    <name type="scientific">uncultured Nocardioidaceae bacterium</name>
    <dbReference type="NCBI Taxonomy" id="253824"/>
    <lineage>
        <taxon>Bacteria</taxon>
        <taxon>Bacillati</taxon>
        <taxon>Actinomycetota</taxon>
        <taxon>Actinomycetes</taxon>
        <taxon>Propionibacteriales</taxon>
        <taxon>Nocardioidaceae</taxon>
        <taxon>environmental samples</taxon>
    </lineage>
</organism>
<name>A0A6J4LDG3_9ACTN</name>
<feature type="transmembrane region" description="Helical" evidence="1">
    <location>
        <begin position="283"/>
        <end position="301"/>
    </location>
</feature>
<reference evidence="2" key="1">
    <citation type="submission" date="2020-02" db="EMBL/GenBank/DDBJ databases">
        <authorList>
            <person name="Meier V. D."/>
        </authorList>
    </citation>
    <scope>NUCLEOTIDE SEQUENCE</scope>
    <source>
        <strain evidence="2">AVDCRST_MAG29</strain>
    </source>
</reference>
<dbReference type="AlphaFoldDB" id="A0A6J4LDG3"/>
<protein>
    <submittedName>
        <fullName evidence="2">Uncharacterized protein</fullName>
    </submittedName>
</protein>
<proteinExistence type="predicted"/>
<accession>A0A6J4LDG3</accession>
<evidence type="ECO:0000313" key="2">
    <source>
        <dbReference type="EMBL" id="CAA9329198.1"/>
    </source>
</evidence>
<dbReference type="GO" id="GO:0140359">
    <property type="term" value="F:ABC-type transporter activity"/>
    <property type="evidence" value="ECO:0007669"/>
    <property type="project" value="InterPro"/>
</dbReference>
<dbReference type="Pfam" id="PF12679">
    <property type="entry name" value="ABC2_membrane_2"/>
    <property type="match status" value="1"/>
</dbReference>
<keyword evidence="1" id="KW-1133">Transmembrane helix</keyword>